<dbReference type="Proteomes" id="UP000003477">
    <property type="component" value="Unassembled WGS sequence"/>
</dbReference>
<protein>
    <recommendedName>
        <fullName evidence="3">Phage-Barnase-EndoU-ColicinE5/D-RelE like nuclease 3 domain-containing protein</fullName>
    </recommendedName>
</protein>
<proteinExistence type="predicted"/>
<evidence type="ECO:0000313" key="2">
    <source>
        <dbReference type="Proteomes" id="UP000003477"/>
    </source>
</evidence>
<evidence type="ECO:0000313" key="1">
    <source>
        <dbReference type="EMBL" id="EHJ15121.1"/>
    </source>
</evidence>
<dbReference type="PATRIC" id="fig|423471.3.peg.205"/>
<organism evidence="1 2">
    <name type="scientific">Crocosphaera watsonii WH 0003</name>
    <dbReference type="NCBI Taxonomy" id="423471"/>
    <lineage>
        <taxon>Bacteria</taxon>
        <taxon>Bacillati</taxon>
        <taxon>Cyanobacteriota</taxon>
        <taxon>Cyanophyceae</taxon>
        <taxon>Oscillatoriophycideae</taxon>
        <taxon>Chroococcales</taxon>
        <taxon>Aphanothecaceae</taxon>
        <taxon>Crocosphaera</taxon>
    </lineage>
</organism>
<evidence type="ECO:0008006" key="3">
    <source>
        <dbReference type="Google" id="ProtNLM"/>
    </source>
</evidence>
<reference evidence="1 2" key="1">
    <citation type="journal article" date="2011" name="Front. Microbiol.">
        <title>Two Strains of Crocosphaera watsonii with Highly Conserved Genomes are Distinguished by Strain-Specific Features.</title>
        <authorList>
            <person name="Bench S.R."/>
            <person name="Ilikchyan I.N."/>
            <person name="Tripp H.J."/>
            <person name="Zehr J.P."/>
        </authorList>
    </citation>
    <scope>NUCLEOTIDE SEQUENCE [LARGE SCALE GENOMIC DNA]</scope>
    <source>
        <strain evidence="1 2">WH 0003</strain>
    </source>
</reference>
<dbReference type="EMBL" id="AESD01000032">
    <property type="protein sequence ID" value="EHJ15121.1"/>
    <property type="molecule type" value="Genomic_DNA"/>
</dbReference>
<name>G5IY65_CROWT</name>
<sequence>MINNSISKNGILIRLTEERWNHILNNHSELIDYKSEVLKTIENPDKILEGSQDEFLAIKEIITGKYMVVVYRELLNDGFIITAYLTRRLRSLAKRKQLWP</sequence>
<dbReference type="AlphaFoldDB" id="G5IY65"/>
<comment type="caution">
    <text evidence="1">The sequence shown here is derived from an EMBL/GenBank/DDBJ whole genome shotgun (WGS) entry which is preliminary data.</text>
</comment>
<dbReference type="GeneID" id="88764183"/>
<accession>G5IY65</accession>
<gene>
    <name evidence="1" type="ORF">CWATWH0003_0220</name>
</gene>
<dbReference type="RefSeq" id="WP_007303279.1">
    <property type="nucleotide sequence ID" value="NZ_AESD01000032.1"/>
</dbReference>